<evidence type="ECO:0000256" key="14">
    <source>
        <dbReference type="SAM" id="MobiDB-lite"/>
    </source>
</evidence>
<dbReference type="GO" id="GO:0035097">
    <property type="term" value="C:histone methyltransferase complex"/>
    <property type="evidence" value="ECO:0007669"/>
    <property type="project" value="TreeGrafter"/>
</dbReference>
<dbReference type="SMART" id="SM00508">
    <property type="entry name" value="PostSET"/>
    <property type="match status" value="1"/>
</dbReference>
<dbReference type="InterPro" id="IPR013083">
    <property type="entry name" value="Znf_RING/FYVE/PHD"/>
</dbReference>
<evidence type="ECO:0000259" key="15">
    <source>
        <dbReference type="PROSITE" id="PS50016"/>
    </source>
</evidence>
<comment type="subcellular location">
    <subcellularLocation>
        <location evidence="1">Nucleus</location>
    </subcellularLocation>
</comment>
<dbReference type="InterPro" id="IPR001965">
    <property type="entry name" value="Znf_PHD"/>
</dbReference>
<dbReference type="GO" id="GO:0032259">
    <property type="term" value="P:methylation"/>
    <property type="evidence" value="ECO:0007669"/>
    <property type="project" value="UniProtKB-KW"/>
</dbReference>
<evidence type="ECO:0000256" key="7">
    <source>
        <dbReference type="ARBA" id="ARBA00022771"/>
    </source>
</evidence>
<dbReference type="PROSITE" id="PS50280">
    <property type="entry name" value="SET"/>
    <property type="match status" value="1"/>
</dbReference>
<dbReference type="Pfam" id="PF13832">
    <property type="entry name" value="zf-HC5HC2H_2"/>
    <property type="match status" value="1"/>
</dbReference>
<keyword evidence="2" id="KW-0489">Methyltransferase</keyword>
<evidence type="ECO:0000256" key="8">
    <source>
        <dbReference type="ARBA" id="ARBA00022833"/>
    </source>
</evidence>
<dbReference type="EMBL" id="JABFUD020000001">
    <property type="protein sequence ID" value="KAI5084996.1"/>
    <property type="molecule type" value="Genomic_DNA"/>
</dbReference>
<dbReference type="SMART" id="SM00317">
    <property type="entry name" value="SET"/>
    <property type="match status" value="1"/>
</dbReference>
<evidence type="ECO:0000313" key="19">
    <source>
        <dbReference type="EMBL" id="KAI5084250.1"/>
    </source>
</evidence>
<dbReference type="InterPro" id="IPR034732">
    <property type="entry name" value="EPHD"/>
</dbReference>
<evidence type="ECO:0008006" key="22">
    <source>
        <dbReference type="Google" id="ProtNLM"/>
    </source>
</evidence>
<feature type="domain" description="Post-SET" evidence="17">
    <location>
        <begin position="1991"/>
        <end position="2007"/>
    </location>
</feature>
<feature type="compositionally biased region" description="Polar residues" evidence="14">
    <location>
        <begin position="1258"/>
        <end position="1268"/>
    </location>
</feature>
<dbReference type="PROSITE" id="PS50868">
    <property type="entry name" value="POST_SET"/>
    <property type="match status" value="1"/>
</dbReference>
<dbReference type="Gene3D" id="2.170.270.10">
    <property type="entry name" value="SET domain"/>
    <property type="match status" value="1"/>
</dbReference>
<protein>
    <recommendedName>
        <fullName evidence="22">Histone-lysine N-methyltransferase</fullName>
    </recommendedName>
</protein>
<evidence type="ECO:0000259" key="17">
    <source>
        <dbReference type="PROSITE" id="PS50868"/>
    </source>
</evidence>
<feature type="region of interest" description="Disordered" evidence="14">
    <location>
        <begin position="1449"/>
        <end position="1489"/>
    </location>
</feature>
<evidence type="ECO:0000313" key="20">
    <source>
        <dbReference type="EMBL" id="KAI5084996.1"/>
    </source>
</evidence>
<dbReference type="Pfam" id="PF13831">
    <property type="entry name" value="PHD_2"/>
    <property type="match status" value="1"/>
</dbReference>
<feature type="region of interest" description="Disordered" evidence="14">
    <location>
        <begin position="1094"/>
        <end position="1131"/>
    </location>
</feature>
<dbReference type="GO" id="GO:0042800">
    <property type="term" value="F:histone H3K4 methyltransferase activity"/>
    <property type="evidence" value="ECO:0007669"/>
    <property type="project" value="TreeGrafter"/>
</dbReference>
<evidence type="ECO:0000256" key="9">
    <source>
        <dbReference type="ARBA" id="ARBA00022853"/>
    </source>
</evidence>
<keyword evidence="10" id="KW-0805">Transcription regulation</keyword>
<dbReference type="InterPro" id="IPR019787">
    <property type="entry name" value="Znf_PHD-finger"/>
</dbReference>
<dbReference type="PROSITE" id="PS51805">
    <property type="entry name" value="EPHD"/>
    <property type="match status" value="1"/>
</dbReference>
<dbReference type="InterPro" id="IPR003616">
    <property type="entry name" value="Post-SET_dom"/>
</dbReference>
<dbReference type="Gene3D" id="3.30.40.10">
    <property type="entry name" value="Zinc/RING finger domain, C3HC4 (zinc finger)"/>
    <property type="match status" value="2"/>
</dbReference>
<evidence type="ECO:0000259" key="16">
    <source>
        <dbReference type="PROSITE" id="PS50280"/>
    </source>
</evidence>
<evidence type="ECO:0000256" key="12">
    <source>
        <dbReference type="ARBA" id="ARBA00023242"/>
    </source>
</evidence>
<evidence type="ECO:0000256" key="3">
    <source>
        <dbReference type="ARBA" id="ARBA00022679"/>
    </source>
</evidence>
<evidence type="ECO:0000256" key="6">
    <source>
        <dbReference type="ARBA" id="ARBA00022737"/>
    </source>
</evidence>
<dbReference type="InterPro" id="IPR011011">
    <property type="entry name" value="Znf_FYVE_PHD"/>
</dbReference>
<keyword evidence="6" id="KW-0677">Repeat</keyword>
<evidence type="ECO:0000259" key="18">
    <source>
        <dbReference type="PROSITE" id="PS51805"/>
    </source>
</evidence>
<dbReference type="SMART" id="SM00249">
    <property type="entry name" value="PHD"/>
    <property type="match status" value="2"/>
</dbReference>
<dbReference type="InterPro" id="IPR046341">
    <property type="entry name" value="SET_dom_sf"/>
</dbReference>
<evidence type="ECO:0000256" key="13">
    <source>
        <dbReference type="PROSITE-ProRule" id="PRU00146"/>
    </source>
</evidence>
<feature type="domain" description="PHD-type" evidence="15">
    <location>
        <begin position="1500"/>
        <end position="1550"/>
    </location>
</feature>
<feature type="compositionally biased region" description="Basic residues" evidence="14">
    <location>
        <begin position="1479"/>
        <end position="1489"/>
    </location>
</feature>
<evidence type="ECO:0000256" key="4">
    <source>
        <dbReference type="ARBA" id="ARBA00022691"/>
    </source>
</evidence>
<dbReference type="EMBL" id="JABFUD020000001">
    <property type="protein sequence ID" value="KAI5084250.1"/>
    <property type="molecule type" value="Genomic_DNA"/>
</dbReference>
<evidence type="ECO:0000313" key="21">
    <source>
        <dbReference type="Proteomes" id="UP000886520"/>
    </source>
</evidence>
<keyword evidence="5" id="KW-0479">Metal-binding</keyword>
<reference evidence="20" key="1">
    <citation type="submission" date="2021-01" db="EMBL/GenBank/DDBJ databases">
        <title>Adiantum capillus-veneris genome.</title>
        <authorList>
            <person name="Fang Y."/>
            <person name="Liao Q."/>
        </authorList>
    </citation>
    <scope>NUCLEOTIDE SEQUENCE</scope>
    <source>
        <strain evidence="20">H3</strain>
        <tissue evidence="20">Leaf</tissue>
    </source>
</reference>
<comment type="caution">
    <text evidence="20">The sequence shown here is derived from an EMBL/GenBank/DDBJ whole genome shotgun (WGS) entry which is preliminary data.</text>
</comment>
<organism evidence="20 21">
    <name type="scientific">Adiantum capillus-veneris</name>
    <name type="common">Maidenhair fern</name>
    <dbReference type="NCBI Taxonomy" id="13818"/>
    <lineage>
        <taxon>Eukaryota</taxon>
        <taxon>Viridiplantae</taxon>
        <taxon>Streptophyta</taxon>
        <taxon>Embryophyta</taxon>
        <taxon>Tracheophyta</taxon>
        <taxon>Polypodiopsida</taxon>
        <taxon>Polypodiidae</taxon>
        <taxon>Polypodiales</taxon>
        <taxon>Pteridineae</taxon>
        <taxon>Pteridaceae</taxon>
        <taxon>Vittarioideae</taxon>
        <taxon>Adiantum</taxon>
    </lineage>
</organism>
<dbReference type="Proteomes" id="UP000886520">
    <property type="component" value="Chromosome 1"/>
</dbReference>
<dbReference type="Pfam" id="PF16135">
    <property type="entry name" value="TDBD"/>
    <property type="match status" value="1"/>
</dbReference>
<keyword evidence="12" id="KW-0539">Nucleus</keyword>
<accession>A0A9D4VG39</accession>
<keyword evidence="7 13" id="KW-0863">Zinc-finger</keyword>
<dbReference type="OrthoDB" id="308383at2759"/>
<dbReference type="PANTHER" id="PTHR45838:SF4">
    <property type="entry name" value="HISTONE-LYSINE N-METHYLTRANSFERASE TRITHORAX"/>
    <property type="match status" value="1"/>
</dbReference>
<keyword evidence="4" id="KW-0949">S-adenosyl-L-methionine</keyword>
<gene>
    <name evidence="19" type="ORF">GOP47_0000419</name>
    <name evidence="20" type="ORF">GOP47_0001165</name>
</gene>
<keyword evidence="8" id="KW-0862">Zinc</keyword>
<dbReference type="CDD" id="cd15571">
    <property type="entry name" value="ePHD"/>
    <property type="match status" value="1"/>
</dbReference>
<keyword evidence="11" id="KW-0804">Transcription</keyword>
<dbReference type="GO" id="GO:0008270">
    <property type="term" value="F:zinc ion binding"/>
    <property type="evidence" value="ECO:0007669"/>
    <property type="project" value="UniProtKB-KW"/>
</dbReference>
<keyword evidence="3" id="KW-0808">Transferase</keyword>
<feature type="domain" description="PHD-type" evidence="18">
    <location>
        <begin position="1635"/>
        <end position="1752"/>
    </location>
</feature>
<dbReference type="CDD" id="cd10518">
    <property type="entry name" value="SET_SETD1-like"/>
    <property type="match status" value="1"/>
</dbReference>
<evidence type="ECO:0000256" key="5">
    <source>
        <dbReference type="ARBA" id="ARBA00022723"/>
    </source>
</evidence>
<dbReference type="PROSITE" id="PS50016">
    <property type="entry name" value="ZF_PHD_2"/>
    <property type="match status" value="1"/>
</dbReference>
<evidence type="ECO:0000256" key="2">
    <source>
        <dbReference type="ARBA" id="ARBA00022603"/>
    </source>
</evidence>
<feature type="region of interest" description="Disordered" evidence="14">
    <location>
        <begin position="1255"/>
        <end position="1281"/>
    </location>
</feature>
<feature type="region of interest" description="Disordered" evidence="14">
    <location>
        <begin position="1161"/>
        <end position="1186"/>
    </location>
</feature>
<feature type="region of interest" description="Disordered" evidence="14">
    <location>
        <begin position="1601"/>
        <end position="1633"/>
    </location>
</feature>
<dbReference type="Pfam" id="PF00856">
    <property type="entry name" value="SET"/>
    <property type="match status" value="1"/>
</dbReference>
<sequence>MEDSWQLRGGVPRSTSQWTNWQGPVNQIDLGAGRYPNSYANQDISIIERTARQDPTFPHSLSLNTQNSHARIGKSHPILALTQESVQPLQCEFPQTASSRMAFMVPNQMWYPTTENSGWPLMTSGNPSLPGKMGAPLNSFVMTDFAQGVQVADIGHLPRSGGANKFDSTFPRQGGLEMYRQAFNGNPQMGEVEVHSQYQLPSWQPASSYIEKQASLLFKTSVVEQAKRKPLQRPKVLCASISGSFLGGELTMSETGRLGVICSCHNMHMSVAKFSEHGGLLPANPGSNILMEGGESLVQWRKTFFSQFGVKVPEDHMGWDWPDLNGKEGDDSTQKVAYVRGTCKEADFFLQGDCSLSKNSANLHSSVGLGSSNLSNRIAGMGLAYGDANQSRTQNLGTMDSTVVEKTYKGFSGNELSENIALCQRAYNVSTRNQGTNSTHLFWGNESGTTAVTEQASFAKVASQSSKRVNENSLAFSSGKKAVELCNGRYTSQNNEQAENELATSNFELRLGQPSQQNLSLGSIYSDALQSRGSCGPLPHASPGSFQLSNQTGRPAAFDSFMGQGNGESYTTNWLCNSQRSRDFGMLQAGIENDKQRRNMRQPQSHTFPDMHTLQMFPNMGNSTDVKASYHSEAIVQSSGNRDSNEQRALELSSSEYSTFTALNARPAESTSQSHQVSSLLVRPTVKNSEAVRNINCMMLTPSERSRPLMGPPEMHVTGSEVSMLNNNPTQTTGVRSRACESTLTSWTKQTPCFANPESFPSQGMNSEVICPRVDENSSEQGLPVYTEIRHEREGDSFCLIGPAKGNVCTELMHSDERSRDLWNQCVNHLNESSKTPQDAYYIGMNPPCSFTDGGSRLRNEGKTDLKSTFANTLTNRGSVVVEEQNLSEMAEEVCNHTELNKVCAPGKPAARAHGQDLKCKELSSGPLSVKPASIEEVRLSDKDVTRSDIDAEADSVGVEVTAPESPLPFRSPIRLDKASFDGSLVNAKMVENRSRRTLCGNVDSTAKELLHNDVLDEGSGIGKCCSSIEADMEVMTSNGPMSSLACVQGLESQTSMANSSSSNAVISDTLSNSIRARKLFTEVDKNAAVTRAEVQGGPGKSVQRSDRRGRKALKWKGPVVDSSGEADCQERSLQMEDRGVWRKTPTSDDTLWVPTTKGLKRKRSALSGPDPASSKVMTTFTEGSSREHGEADFVLRWGGPKVSLRPPKETFTKQMKESIFINSEKVFKPKRAKYQDLSSTFAVNPNSNLRARLASGKSKNPPFSGSSMKHGRGIADRPEVKSVKTASLSSILEVPKAGPQSKKVSDTRCNVPFNSLQSRVSQTKFRLATDLTGGGNPDVSVLGKGDVNACSLSKPEHRKRSSLEMVTRPSWVNKVSGSQPMVPARRTMSISQASDMERKMVSVPLKFIAAKRLEPEVLRKESRSLLISTAEYDNLSGGIVKRLRSQVTNSKPVQYSPTSDTESKGCSSDDEDEEIKPVRKRRKSRRRAKSTLAPKITLPLICCICGASLVQPDNVIVKCYRCGLGVHQACYGIIAVTKRPWICRPCKVHTTNIVCVLCGYGGGAMTRARKSGALAKGLVQAWCDEDAKIGATSNSVAGNAAADRSSVNPSHCDLGSEQSGSKIQDSVKKDGDMGMSQEDFKVARNIVADGIEDPTVTQWVHVICALWMPGTRCINVETMAAFDVSGVASSARRSVCSICKRAGGACIKCRVPKCGTPFHPWCAHGKGLLQNEAFGGKDDKVGFFGKCLLHGNLLEKNLEEAPVAEIVPVAEPTPVAEKTIAESSHDYGTCSRTQGDYKRGETSFGKKVVDPVSLGVLQEDVTAWLSKKENRRSSRRFIKLANSDVKTHYREYIRYKQEQGWKRLAVYKSSIHALGLYTSESIAKGEMVVEYVGEVIGLRVADKREADYLSNGRLQYRGACYLFRIDEENIIDATHKGGIARFVNHSCSPNCVAKIISVEKQKKVVFFAEKDIAAGEELTYDYKLDFETENRLPCYCKSAECRGFLN</sequence>
<evidence type="ECO:0000256" key="11">
    <source>
        <dbReference type="ARBA" id="ARBA00023163"/>
    </source>
</evidence>
<keyword evidence="9" id="KW-0156">Chromatin regulator</keyword>
<dbReference type="SUPFAM" id="SSF57903">
    <property type="entry name" value="FYVE/PHD zinc finger"/>
    <property type="match status" value="1"/>
</dbReference>
<keyword evidence="21" id="KW-1185">Reference proteome</keyword>
<dbReference type="PANTHER" id="PTHR45838">
    <property type="entry name" value="HISTONE-LYSINE-N-METHYLTRANSFERASE 2 KMT2 FAMILY MEMBER"/>
    <property type="match status" value="1"/>
</dbReference>
<dbReference type="SUPFAM" id="SSF82199">
    <property type="entry name" value="SET domain"/>
    <property type="match status" value="1"/>
</dbReference>
<dbReference type="InterPro" id="IPR001214">
    <property type="entry name" value="SET_dom"/>
</dbReference>
<name>A0A9D4VG39_ADICA</name>
<evidence type="ECO:0000256" key="10">
    <source>
        <dbReference type="ARBA" id="ARBA00023015"/>
    </source>
</evidence>
<dbReference type="InterPro" id="IPR032308">
    <property type="entry name" value="TDBD"/>
</dbReference>
<dbReference type="GO" id="GO:0045893">
    <property type="term" value="P:positive regulation of DNA-templated transcription"/>
    <property type="evidence" value="ECO:0007669"/>
    <property type="project" value="TreeGrafter"/>
</dbReference>
<evidence type="ECO:0000256" key="1">
    <source>
        <dbReference type="ARBA" id="ARBA00004123"/>
    </source>
</evidence>
<proteinExistence type="predicted"/>
<feature type="compositionally biased region" description="Polar residues" evidence="14">
    <location>
        <begin position="1449"/>
        <end position="1467"/>
    </location>
</feature>
<feature type="domain" description="SET" evidence="16">
    <location>
        <begin position="1863"/>
        <end position="1984"/>
    </location>
</feature>